<dbReference type="OrthoDB" id="5961at2759"/>
<keyword evidence="2" id="KW-0812">Transmembrane</keyword>
<sequence>MDDFSKLSILDLDTTFKDEDLNAISSLSISEEEQRINDASTLPPQILNKFMPHFPSSPSPLRQSVLIGNECDKMDVDEIETDPFDDPEILSDLDNDELPGDKESENEQSVSPSVNGTVVLKALLSPTSLGVAAATKTDNYAVATELSNSEQVITSIPEITESCGYSLSESDFANLRQRSQYQPVQVAINNHHYYYPSPHIPYEDPFVEAPLQLPNPWSSTSKPASRSTYAFVSYLQLLLNSLTLLVIFSFLTLFVRAVKSDLRSAWQHTKEEFDFESSKCRSQYLANNCGPETVVPALEHLCNEWEKCMNRNNDIFFRARSTITASMFGDIINSFIEPLGWKTLIVISIGLAIWCFSSNFILGYARAKTYYSKHNDQKAIQN</sequence>
<feature type="transmembrane region" description="Helical" evidence="2">
    <location>
        <begin position="344"/>
        <end position="365"/>
    </location>
</feature>
<organism evidence="4 5">
    <name type="scientific">Lachancea fermentati</name>
    <name type="common">Zygosaccharomyces fermentati</name>
    <dbReference type="NCBI Taxonomy" id="4955"/>
    <lineage>
        <taxon>Eukaryota</taxon>
        <taxon>Fungi</taxon>
        <taxon>Dikarya</taxon>
        <taxon>Ascomycota</taxon>
        <taxon>Saccharomycotina</taxon>
        <taxon>Saccharomycetes</taxon>
        <taxon>Saccharomycetales</taxon>
        <taxon>Saccharomycetaceae</taxon>
        <taxon>Lachancea</taxon>
    </lineage>
</organism>
<dbReference type="Pfam" id="PF10104">
    <property type="entry name" value="Brr6_like_C_C"/>
    <property type="match status" value="1"/>
</dbReference>
<dbReference type="AlphaFoldDB" id="A0A1G4MFW9"/>
<evidence type="ECO:0000313" key="4">
    <source>
        <dbReference type="EMBL" id="SCW02708.1"/>
    </source>
</evidence>
<accession>A0A1G4MFW9</accession>
<protein>
    <submittedName>
        <fullName evidence="4">LAFE_0F12530g1_1</fullName>
    </submittedName>
</protein>
<dbReference type="InterPro" id="IPR018767">
    <property type="entry name" value="Brl1/Brr6_dom"/>
</dbReference>
<dbReference type="SMART" id="SM01042">
    <property type="entry name" value="Brr6_like_C_C"/>
    <property type="match status" value="1"/>
</dbReference>
<gene>
    <name evidence="4" type="ORF">LAFE_0F12530G</name>
</gene>
<keyword evidence="5" id="KW-1185">Reference proteome</keyword>
<feature type="domain" description="Brl1/Brr6" evidence="3">
    <location>
        <begin position="231"/>
        <end position="366"/>
    </location>
</feature>
<dbReference type="EMBL" id="LT598490">
    <property type="protein sequence ID" value="SCW02708.1"/>
    <property type="molecule type" value="Genomic_DNA"/>
</dbReference>
<dbReference type="Proteomes" id="UP000190831">
    <property type="component" value="Chromosome F"/>
</dbReference>
<evidence type="ECO:0000256" key="1">
    <source>
        <dbReference type="SAM" id="MobiDB-lite"/>
    </source>
</evidence>
<feature type="region of interest" description="Disordered" evidence="1">
    <location>
        <begin position="79"/>
        <end position="112"/>
    </location>
</feature>
<dbReference type="GO" id="GO:0006998">
    <property type="term" value="P:nuclear envelope organization"/>
    <property type="evidence" value="ECO:0007669"/>
    <property type="project" value="InterPro"/>
</dbReference>
<dbReference type="PANTHER" id="PTHR28136:SF1">
    <property type="entry name" value="NUCLEUS EXPORT PROTEIN BRL1"/>
    <property type="match status" value="1"/>
</dbReference>
<keyword evidence="2" id="KW-1133">Transmembrane helix</keyword>
<evidence type="ECO:0000256" key="2">
    <source>
        <dbReference type="SAM" id="Phobius"/>
    </source>
</evidence>
<evidence type="ECO:0000259" key="3">
    <source>
        <dbReference type="SMART" id="SM01042"/>
    </source>
</evidence>
<evidence type="ECO:0000313" key="5">
    <source>
        <dbReference type="Proteomes" id="UP000190831"/>
    </source>
</evidence>
<dbReference type="OMA" id="ETHSSMT"/>
<dbReference type="InterPro" id="IPR040202">
    <property type="entry name" value="Brl1/Brr6"/>
</dbReference>
<dbReference type="PANTHER" id="PTHR28136">
    <property type="entry name" value="NUCLEUS EXPORT PROTEIN BRR6"/>
    <property type="match status" value="1"/>
</dbReference>
<dbReference type="GO" id="GO:0055088">
    <property type="term" value="P:lipid homeostasis"/>
    <property type="evidence" value="ECO:0007669"/>
    <property type="project" value="InterPro"/>
</dbReference>
<dbReference type="GO" id="GO:0031965">
    <property type="term" value="C:nuclear membrane"/>
    <property type="evidence" value="ECO:0007669"/>
    <property type="project" value="InterPro"/>
</dbReference>
<feature type="compositionally biased region" description="Acidic residues" evidence="1">
    <location>
        <begin position="79"/>
        <end position="98"/>
    </location>
</feature>
<feature type="transmembrane region" description="Helical" evidence="2">
    <location>
        <begin position="231"/>
        <end position="255"/>
    </location>
</feature>
<keyword evidence="2" id="KW-0472">Membrane</keyword>
<feature type="transmembrane region" description="Helical" evidence="2">
    <location>
        <begin position="315"/>
        <end position="332"/>
    </location>
</feature>
<reference evidence="5" key="1">
    <citation type="submission" date="2016-03" db="EMBL/GenBank/DDBJ databases">
        <authorList>
            <person name="Devillers H."/>
        </authorList>
    </citation>
    <scope>NUCLEOTIDE SEQUENCE [LARGE SCALE GENOMIC DNA]</scope>
</reference>
<proteinExistence type="predicted"/>
<name>A0A1G4MFW9_LACFM</name>